<dbReference type="Gene3D" id="3.30.70.270">
    <property type="match status" value="1"/>
</dbReference>
<dbReference type="Gene3D" id="3.30.450.40">
    <property type="match status" value="1"/>
</dbReference>
<dbReference type="NCBIfam" id="TIGR00254">
    <property type="entry name" value="GGDEF"/>
    <property type="match status" value="1"/>
</dbReference>
<proteinExistence type="predicted"/>
<comment type="catalytic activity">
    <reaction evidence="3">
        <text>2 GTP = 3',3'-c-di-GMP + 2 diphosphate</text>
        <dbReference type="Rhea" id="RHEA:24898"/>
        <dbReference type="ChEBI" id="CHEBI:33019"/>
        <dbReference type="ChEBI" id="CHEBI:37565"/>
        <dbReference type="ChEBI" id="CHEBI:58805"/>
        <dbReference type="EC" id="2.7.7.65"/>
    </reaction>
</comment>
<feature type="region of interest" description="Disordered" evidence="4">
    <location>
        <begin position="332"/>
        <end position="362"/>
    </location>
</feature>
<evidence type="ECO:0000259" key="5">
    <source>
        <dbReference type="PROSITE" id="PS50887"/>
    </source>
</evidence>
<dbReference type="InterPro" id="IPR029787">
    <property type="entry name" value="Nucleotide_cyclase"/>
</dbReference>
<dbReference type="PANTHER" id="PTHR45138:SF9">
    <property type="entry name" value="DIGUANYLATE CYCLASE DGCM-RELATED"/>
    <property type="match status" value="1"/>
</dbReference>
<dbReference type="OrthoDB" id="9812260at2"/>
<dbReference type="SUPFAM" id="SSF55781">
    <property type="entry name" value="GAF domain-like"/>
    <property type="match status" value="1"/>
</dbReference>
<accession>A0A4Z1C1R5</accession>
<dbReference type="SMART" id="SM00267">
    <property type="entry name" value="GGDEF"/>
    <property type="match status" value="1"/>
</dbReference>
<dbReference type="SMART" id="SM00065">
    <property type="entry name" value="GAF"/>
    <property type="match status" value="1"/>
</dbReference>
<dbReference type="FunFam" id="3.30.70.270:FF:000001">
    <property type="entry name" value="Diguanylate cyclase domain protein"/>
    <property type="match status" value="1"/>
</dbReference>
<comment type="caution">
    <text evidence="6">The sequence shown here is derived from an EMBL/GenBank/DDBJ whole genome shotgun (WGS) entry which is preliminary data.</text>
</comment>
<gene>
    <name evidence="6" type="ORF">E5Q11_01095</name>
</gene>
<dbReference type="InterPro" id="IPR003018">
    <property type="entry name" value="GAF"/>
</dbReference>
<reference evidence="6 7" key="1">
    <citation type="submission" date="2019-04" db="EMBL/GenBank/DDBJ databases">
        <authorList>
            <person name="Park S."/>
            <person name="Yoon J.-H."/>
        </authorList>
    </citation>
    <scope>NUCLEOTIDE SEQUENCE [LARGE SCALE GENOMIC DNA]</scope>
    <source>
        <strain evidence="6 7">HJM-18</strain>
    </source>
</reference>
<dbReference type="InterPro" id="IPR050469">
    <property type="entry name" value="Diguanylate_Cyclase"/>
</dbReference>
<dbReference type="PROSITE" id="PS50887">
    <property type="entry name" value="GGDEF"/>
    <property type="match status" value="1"/>
</dbReference>
<evidence type="ECO:0000256" key="4">
    <source>
        <dbReference type="SAM" id="MobiDB-lite"/>
    </source>
</evidence>
<dbReference type="InterPro" id="IPR043128">
    <property type="entry name" value="Rev_trsase/Diguanyl_cyclase"/>
</dbReference>
<evidence type="ECO:0000313" key="7">
    <source>
        <dbReference type="Proteomes" id="UP000298325"/>
    </source>
</evidence>
<dbReference type="Proteomes" id="UP000298325">
    <property type="component" value="Unassembled WGS sequence"/>
</dbReference>
<feature type="compositionally biased region" description="Basic and acidic residues" evidence="4">
    <location>
        <begin position="332"/>
        <end position="349"/>
    </location>
</feature>
<dbReference type="GO" id="GO:0052621">
    <property type="term" value="F:diguanylate cyclase activity"/>
    <property type="evidence" value="ECO:0007669"/>
    <property type="project" value="UniProtKB-EC"/>
</dbReference>
<dbReference type="AlphaFoldDB" id="A0A4Z1C1R5"/>
<dbReference type="InterPro" id="IPR029016">
    <property type="entry name" value="GAF-like_dom_sf"/>
</dbReference>
<evidence type="ECO:0000256" key="3">
    <source>
        <dbReference type="ARBA" id="ARBA00034247"/>
    </source>
</evidence>
<dbReference type="GO" id="GO:0043709">
    <property type="term" value="P:cell adhesion involved in single-species biofilm formation"/>
    <property type="evidence" value="ECO:0007669"/>
    <property type="project" value="TreeGrafter"/>
</dbReference>
<comment type="cofactor">
    <cofactor evidence="1">
        <name>Mg(2+)</name>
        <dbReference type="ChEBI" id="CHEBI:18420"/>
    </cofactor>
</comment>
<dbReference type="GO" id="GO:1902201">
    <property type="term" value="P:negative regulation of bacterial-type flagellum-dependent cell motility"/>
    <property type="evidence" value="ECO:0007669"/>
    <property type="project" value="TreeGrafter"/>
</dbReference>
<evidence type="ECO:0000256" key="1">
    <source>
        <dbReference type="ARBA" id="ARBA00001946"/>
    </source>
</evidence>
<sequence length="362" mass="41343">MPASPNRSLDLQELMDHARRSERIARTLFEIEVEVMNLSDSTAFLDHLTDLVLTRFGLDRVWLVLTDIENNQRLCASLSQQGAQVMIHRVPTVDFLRLVGNTRMPALIDQPQRFSQLIPPGIRQHIGSMAALPLIMDDRVVGGLCLGSQDDQRYQPGMESFFLEQLAVKASIGLTSVWAREQLRQLATRDPLTGLRNRRDLDDTMGQELSRSRRYTFPLSILFIDCDDFKQVNDTYGHDCGDAYLCFIGEQLQSLLREDDSVFRFAGDEFVVLLPNQDLASAHRIGQRFTAHFQDLRFDWKGKQLQATFSWGAASSEEGLHSPEKLLRAADQRLYDDKRKRRTEPERAPSARARSTGYDEQL</sequence>
<evidence type="ECO:0000313" key="6">
    <source>
        <dbReference type="EMBL" id="TGN41178.1"/>
    </source>
</evidence>
<dbReference type="PANTHER" id="PTHR45138">
    <property type="entry name" value="REGULATORY COMPONENTS OF SENSORY TRANSDUCTION SYSTEM"/>
    <property type="match status" value="1"/>
</dbReference>
<dbReference type="Pfam" id="PF01590">
    <property type="entry name" value="GAF"/>
    <property type="match status" value="1"/>
</dbReference>
<dbReference type="CDD" id="cd01949">
    <property type="entry name" value="GGDEF"/>
    <property type="match status" value="1"/>
</dbReference>
<dbReference type="EC" id="2.7.7.65" evidence="2"/>
<dbReference type="RefSeq" id="WP_135801564.1">
    <property type="nucleotide sequence ID" value="NZ_SRPF01000001.1"/>
</dbReference>
<keyword evidence="7" id="KW-1185">Reference proteome</keyword>
<dbReference type="Pfam" id="PF00990">
    <property type="entry name" value="GGDEF"/>
    <property type="match status" value="1"/>
</dbReference>
<dbReference type="InterPro" id="IPR000160">
    <property type="entry name" value="GGDEF_dom"/>
</dbReference>
<dbReference type="EMBL" id="SRPF01000001">
    <property type="protein sequence ID" value="TGN41178.1"/>
    <property type="molecule type" value="Genomic_DNA"/>
</dbReference>
<feature type="domain" description="GGDEF" evidence="5">
    <location>
        <begin position="217"/>
        <end position="350"/>
    </location>
</feature>
<dbReference type="GO" id="GO:0005886">
    <property type="term" value="C:plasma membrane"/>
    <property type="evidence" value="ECO:0007669"/>
    <property type="project" value="TreeGrafter"/>
</dbReference>
<evidence type="ECO:0000256" key="2">
    <source>
        <dbReference type="ARBA" id="ARBA00012528"/>
    </source>
</evidence>
<organism evidence="6 7">
    <name type="scientific">Marinobacter confluentis</name>
    <dbReference type="NCBI Taxonomy" id="1697557"/>
    <lineage>
        <taxon>Bacteria</taxon>
        <taxon>Pseudomonadati</taxon>
        <taxon>Pseudomonadota</taxon>
        <taxon>Gammaproteobacteria</taxon>
        <taxon>Pseudomonadales</taxon>
        <taxon>Marinobacteraceae</taxon>
        <taxon>Marinobacter</taxon>
    </lineage>
</organism>
<dbReference type="SUPFAM" id="SSF55073">
    <property type="entry name" value="Nucleotide cyclase"/>
    <property type="match status" value="1"/>
</dbReference>
<name>A0A4Z1C1R5_9GAMM</name>
<protein>
    <recommendedName>
        <fullName evidence="2">diguanylate cyclase</fullName>
        <ecNumber evidence="2">2.7.7.65</ecNumber>
    </recommendedName>
</protein>